<dbReference type="AlphaFoldDB" id="A0A1I1Y7B5"/>
<feature type="compositionally biased region" description="Low complexity" evidence="1">
    <location>
        <begin position="553"/>
        <end position="566"/>
    </location>
</feature>
<feature type="compositionally biased region" description="Low complexity" evidence="1">
    <location>
        <begin position="74"/>
        <end position="93"/>
    </location>
</feature>
<dbReference type="STRING" id="32040.SAMN04489710_11635"/>
<dbReference type="Proteomes" id="UP000199517">
    <property type="component" value="Unassembled WGS sequence"/>
</dbReference>
<accession>A0A1I1Y7B5</accession>
<dbReference type="EMBL" id="FOMQ01000016">
    <property type="protein sequence ID" value="SFE15487.1"/>
    <property type="molecule type" value="Genomic_DNA"/>
</dbReference>
<feature type="region of interest" description="Disordered" evidence="1">
    <location>
        <begin position="1"/>
        <end position="127"/>
    </location>
</feature>
<reference evidence="3" key="1">
    <citation type="submission" date="2016-10" db="EMBL/GenBank/DDBJ databases">
        <authorList>
            <person name="Varghese N."/>
            <person name="Submissions S."/>
        </authorList>
    </citation>
    <scope>NUCLEOTIDE SEQUENCE [LARGE SCALE GENOMIC DNA]</scope>
    <source>
        <strain evidence="3">DSM 7481</strain>
    </source>
</reference>
<feature type="compositionally biased region" description="Low complexity" evidence="1">
    <location>
        <begin position="35"/>
        <end position="46"/>
    </location>
</feature>
<gene>
    <name evidence="2" type="ORF">SAMN04489710_11635</name>
</gene>
<name>A0A1I1Y7B5_9BURK</name>
<sequence length="579" mass="62322">MLRDTSLRTARQPAPATRSPSGDTALSRPAPRSRTAPGTPAGLPATPNRPRSSAGGQTSAPRNALPPPPQPGDSQALQAPASSASRSAAGHSQITSSLPSHARSLPADASLQGSPGTATAPPKPPRTTLRTLLARERLQDEARQMYASLPEGGKVMKRLKERAGRQQPTTVSDRWRARLQGKPQPMEGRRKEDFKALVHADVSSLTRTGRVPPLMAVDTIRMAALEGSLASGTLETDRKLLLDTLDQVAVEQLYQRLNLKVTPGTQPLFTDKDVIDKPVQAGSGTFNKVYGMKLRNAGGSEIDGIFKPLNTRETGCVAYVSGIPKNDPQTAMRNIATVAYARKLGLHVVVDTRLAVIDTGRGPLDPDVGLMMERAQGRPAARTPPQVFRRADVCEELTKLQLLDHLTGQGDRHGHNYFIHIGAGGRAKIAGIDNDQCFGKDITDPAGIRPVEADPMTWVLRGTNLPPVVDVRMAGAIDALTPQDIHAMLKDKLNPAEIDAAIQRHQGVKDHIARLEASGRVIDPADWGRADIQQLMTRENSYVGSALAKAQHRQAGQAQARQQQAQAREDAAAPNHETW</sequence>
<organism evidence="2 3">
    <name type="scientific">Paracidovorax konjaci</name>
    <dbReference type="NCBI Taxonomy" id="32040"/>
    <lineage>
        <taxon>Bacteria</taxon>
        <taxon>Pseudomonadati</taxon>
        <taxon>Pseudomonadota</taxon>
        <taxon>Betaproteobacteria</taxon>
        <taxon>Burkholderiales</taxon>
        <taxon>Comamonadaceae</taxon>
        <taxon>Paracidovorax</taxon>
    </lineage>
</organism>
<evidence type="ECO:0000313" key="3">
    <source>
        <dbReference type="Proteomes" id="UP000199517"/>
    </source>
</evidence>
<proteinExistence type="predicted"/>
<feature type="compositionally biased region" description="Polar residues" evidence="1">
    <location>
        <begin position="49"/>
        <end position="61"/>
    </location>
</feature>
<evidence type="ECO:0000256" key="1">
    <source>
        <dbReference type="SAM" id="MobiDB-lite"/>
    </source>
</evidence>
<protein>
    <submittedName>
        <fullName evidence="2">Uncharacterized protein</fullName>
    </submittedName>
</protein>
<evidence type="ECO:0000313" key="2">
    <source>
        <dbReference type="EMBL" id="SFE15487.1"/>
    </source>
</evidence>
<keyword evidence="3" id="KW-1185">Reference proteome</keyword>
<feature type="region of interest" description="Disordered" evidence="1">
    <location>
        <begin position="546"/>
        <end position="579"/>
    </location>
</feature>
<dbReference type="RefSeq" id="WP_175526080.1">
    <property type="nucleotide sequence ID" value="NZ_FOMQ01000016.1"/>
</dbReference>